<dbReference type="InterPro" id="IPR014031">
    <property type="entry name" value="Ketoacyl_synth_C"/>
</dbReference>
<dbReference type="InterPro" id="IPR009081">
    <property type="entry name" value="PP-bd_ACP"/>
</dbReference>
<dbReference type="PROSITE" id="PS00012">
    <property type="entry name" value="PHOSPHOPANTETHEINE"/>
    <property type="match status" value="1"/>
</dbReference>
<dbReference type="Gene3D" id="3.40.50.11460">
    <property type="match status" value="1"/>
</dbReference>
<evidence type="ECO:0000256" key="1">
    <source>
        <dbReference type="ARBA" id="ARBA00001957"/>
    </source>
</evidence>
<dbReference type="SMART" id="SM00826">
    <property type="entry name" value="PKS_DH"/>
    <property type="match status" value="1"/>
</dbReference>
<dbReference type="PANTHER" id="PTHR43775">
    <property type="entry name" value="FATTY ACID SYNTHASE"/>
    <property type="match status" value="1"/>
</dbReference>
<keyword evidence="8" id="KW-0012">Acyltransferase</keyword>
<feature type="region of interest" description="C-terminal hotdog fold" evidence="9">
    <location>
        <begin position="1072"/>
        <end position="1214"/>
    </location>
</feature>
<dbReference type="InterPro" id="IPR049551">
    <property type="entry name" value="PKS_DH_C"/>
</dbReference>
<evidence type="ECO:0000313" key="15">
    <source>
        <dbReference type="Proteomes" id="UP000299290"/>
    </source>
</evidence>
<keyword evidence="3" id="KW-0596">Phosphopantetheine</keyword>
<dbReference type="GO" id="GO:0008270">
    <property type="term" value="F:zinc ion binding"/>
    <property type="evidence" value="ECO:0007669"/>
    <property type="project" value="InterPro"/>
</dbReference>
<dbReference type="SUPFAM" id="SSF52151">
    <property type="entry name" value="FabD/lysophospholipase-like"/>
    <property type="match status" value="1"/>
</dbReference>
<keyword evidence="15" id="KW-1185">Reference proteome</keyword>
<evidence type="ECO:0000256" key="4">
    <source>
        <dbReference type="ARBA" id="ARBA00022553"/>
    </source>
</evidence>
<dbReference type="Gene3D" id="3.90.180.10">
    <property type="entry name" value="Medium-chain alcohol dehydrogenases, catalytic domain"/>
    <property type="match status" value="1"/>
</dbReference>
<dbReference type="InterPro" id="IPR014030">
    <property type="entry name" value="Ketoacyl_synth_N"/>
</dbReference>
<dbReference type="InterPro" id="IPR020806">
    <property type="entry name" value="PKS_PP-bd"/>
</dbReference>
<dbReference type="SUPFAM" id="SSF53901">
    <property type="entry name" value="Thiolase-like"/>
    <property type="match status" value="1"/>
</dbReference>
<dbReference type="EMBL" id="BJHV01000001">
    <property type="protein sequence ID" value="GDY40170.1"/>
    <property type="molecule type" value="Genomic_DNA"/>
</dbReference>
<sequence>MDNDEKLVRYLKRVTADLHQARQRLTEIEAGLSEPIAIVGMACRLPGGVTTPEELWDLVASGGDAVGGFPEDRGWDLENLFDPDPDHPGTSYVREGGFLDDAGEFDAGFFGISPREALAMDPQQRLLLETSWEALERAGIDPTGLRGKDVGVYFGTLNQDYATDVDTVPEGVEGYLMTGSSASVLTGRVAYELGFEGPAMTIDTACSSSLVGLHLAAQALRSGECSMALAGGATVMSTPSAFVGFSRQRGMAEDGRCKAYAASADGTGWAEGVGVLVLERLSDAERNGHRVLAVVRGSAVNQDGASNGLTAPNGPSQQRVIRQALAGAGLVATDVDAVEGHGTGTTLGDPIEVQALMATYGQDRPEGRPLWLGSLKSNIGHAQAAAGVAGVIKMVLALRYGVLPRTLHVDEPSSQVDWSAGAVELLTEERVWPEVGRPRRAGVSGFGVSGTNAHVILEQAPDRSGDGVPMPEVPGGVVPLVVSGRGDAGLRGQARRLLDVVERRPDVDLDHLARSLAASRAALSARALVLAGDRSEAVAGLEAVAGGEVAGGDVVGRADAQGRVVFVFPGQGAQWVGMGAELLESCGVFAEALGECAGVLDALTGWSLLDVVRGVEGAVSLDRVDVVQPVSFAVMVSLARVWMAAGVVPGGVVGHSQGEIAAACVAGGLSLEDAARVVVLRSRAIAAGLSGRGGMVSLAVGVAEAESLVSRWLGGVEVAAVNGPSSVVVAGEVEALRGLVEECEGAGVRARWVDVDYASHTAQVEAVEGELARSLSQVRPVSSRIPFFSTVEAGWVDAAELDAGYWYRNLRSTVRFAPSIDQLIEEGFAAFVEVSAHPVLTMSIEASAERADAGPVVVTGTLRRDEGGMRRVLTSLGEAYVRGVPVDWTALLGDIPAHAALDLPTYAFQHQHYWLGRRGETVDAAALGLARADHPLLGAVTELPESGGLLFTSRLSLRTHPWLADHAAAGTVLLPGAAFVELAVRAGDEVGCGVVEELVVEAPLTLPEREGVQVRVSVGAPDDSGRRPVAVHSRGQDDASHAPWTRHISGTLAQETPDELDADLTKWPPTGAVVVPEERVRGVYEELEAGGYGYGPAFRGLRAAWTRGDEIYAEVTLPEELSADATAFGLHPALLDAALHATAFRDRPEAQAGPTLPFAYRGVALHASGASALRVRITPNGKDGVGLLLADPSGAAVAVVESLVSRPMPTALLDAAPRTSTEQMFLAGWEELRVAAADAPLDTVSVHTAQDVRQLASRADAPPAPPASDAAESSGSAEAPPVLLYEIGTGDAVRDDTGAACARELTGQVLDVLQTWLTEPSLEDSRLVVLTRGAVGVRDADPVDPAVAAAWGLIGTAQSENPGRILLLDLDDTPASTKALPTLLPALLAGDEPQLALRGGVCHLRRLTRATADEALVAPEGAPAWQLGTRGPGTLESLALLPSPEALVPLPAGHVRIDTRAAGLNFRDVLMALGMYPGEISIGNEGAGVVTEVGPGVTRFAPGDRVMGLFEGAGGPIAVADCLTLVHIPEGWTFEQAAAVPCVFLTAYFGLRDLARLEPGESVLIHAAAGGVGMAAVQLARHWGAEIYGTAGPAKWDAAGAAGVPDGRLANSRTLEFEQRFLEMTEGRGFDVVLDALAGDFVDASLRLLPRGGRFIEMGKSDIRDAEEVGIQHPGVAYRAFDLAEAGGERIQQMLTELVDLFEKGVLTPPPVTAWDIRRAPAAFRFMSQAQHIGKNVFTLPRRLDPEGTVLITGGTGSLGKVAARRLVAEHGVRNLLLTSRSGPQATGAAELQRELTSLGARVRIAACDVGDRDAVAELLSSLPGDAPLTAVVHSAGALDDGVITALTRERLDTVFAPKVDAALHLHELTRHLDLAAFVLFSSAAGTLGSPGQGSYVAANAFLDALAHRRRAQGLPGISLAWGLWAQGAGVGLTGHLTDADQQRMVRGGVAGLSESEGGELFDTALHMPQPVVLPMKLDPGALRAQAATGPVPPLLRGLVRQSRRTARTAADMDAFTQRLTRATSEEQEQVLLGLVCREAARVLGHASAHAIGPDLAFNEIGFDSLTAVELRNRLANHTGIRLPATLVFDYPTPTALMRHLRTKLCPDAPPVPSDNGSEEGLRRALASTPLSRFQELGILDTLMTLVRESEAEQPTDGQRVEEQPAAGQPADGQSAATIADMDVASLVQRAMSKAGK</sequence>
<dbReference type="InterPro" id="IPR042104">
    <property type="entry name" value="PKS_dehydratase_sf"/>
</dbReference>
<dbReference type="Pfam" id="PF22953">
    <property type="entry name" value="SpnB_Rossmann"/>
    <property type="match status" value="1"/>
</dbReference>
<keyword evidence="6" id="KW-0045">Antibiotic biosynthesis</keyword>
<dbReference type="SMART" id="SM00822">
    <property type="entry name" value="PKS_KR"/>
    <property type="match status" value="1"/>
</dbReference>
<dbReference type="Gene3D" id="3.30.70.3290">
    <property type="match status" value="1"/>
</dbReference>
<dbReference type="InterPro" id="IPR006162">
    <property type="entry name" value="Ppantetheine_attach_site"/>
</dbReference>
<comment type="cofactor">
    <cofactor evidence="1">
        <name>pantetheine 4'-phosphate</name>
        <dbReference type="ChEBI" id="CHEBI:47942"/>
    </cofactor>
</comment>
<dbReference type="Pfam" id="PF08659">
    <property type="entry name" value="KR"/>
    <property type="match status" value="1"/>
</dbReference>
<dbReference type="PROSITE" id="PS01162">
    <property type="entry name" value="QOR_ZETA_CRYSTAL"/>
    <property type="match status" value="1"/>
</dbReference>
<dbReference type="InterPro" id="IPR011032">
    <property type="entry name" value="GroES-like_sf"/>
</dbReference>
<dbReference type="InterPro" id="IPR036291">
    <property type="entry name" value="NAD(P)-bd_dom_sf"/>
</dbReference>
<dbReference type="Pfam" id="PF14765">
    <property type="entry name" value="PS-DH"/>
    <property type="match status" value="1"/>
</dbReference>
<dbReference type="SUPFAM" id="SSF51735">
    <property type="entry name" value="NAD(P)-binding Rossmann-fold domains"/>
    <property type="match status" value="3"/>
</dbReference>
<dbReference type="Gene3D" id="3.40.47.10">
    <property type="match status" value="1"/>
</dbReference>
<evidence type="ECO:0000259" key="11">
    <source>
        <dbReference type="PROSITE" id="PS50075"/>
    </source>
</evidence>
<dbReference type="GO" id="GO:0006633">
    <property type="term" value="P:fatty acid biosynthetic process"/>
    <property type="evidence" value="ECO:0007669"/>
    <property type="project" value="InterPro"/>
</dbReference>
<dbReference type="GO" id="GO:0004315">
    <property type="term" value="F:3-oxoacyl-[acyl-carrier-protein] synthase activity"/>
    <property type="evidence" value="ECO:0007669"/>
    <property type="project" value="InterPro"/>
</dbReference>
<dbReference type="SUPFAM" id="SSF47336">
    <property type="entry name" value="ACP-like"/>
    <property type="match status" value="1"/>
</dbReference>
<dbReference type="SMART" id="SM01294">
    <property type="entry name" value="PKS_PP_betabranch"/>
    <property type="match status" value="1"/>
</dbReference>
<dbReference type="FunFam" id="3.40.47.10:FF:000019">
    <property type="entry name" value="Polyketide synthase type I"/>
    <property type="match status" value="1"/>
</dbReference>
<dbReference type="Pfam" id="PF16197">
    <property type="entry name" value="KAsynt_C_assoc"/>
    <property type="match status" value="1"/>
</dbReference>
<dbReference type="InterPro" id="IPR036736">
    <property type="entry name" value="ACP-like_sf"/>
</dbReference>
<dbReference type="SUPFAM" id="SSF50129">
    <property type="entry name" value="GroES-like"/>
    <property type="match status" value="1"/>
</dbReference>
<keyword evidence="5" id="KW-0808">Transferase</keyword>
<evidence type="ECO:0000256" key="3">
    <source>
        <dbReference type="ARBA" id="ARBA00022450"/>
    </source>
</evidence>
<dbReference type="SMART" id="SM00823">
    <property type="entry name" value="PKS_PP"/>
    <property type="match status" value="1"/>
</dbReference>
<feature type="region of interest" description="Disordered" evidence="10">
    <location>
        <begin position="1018"/>
        <end position="1043"/>
    </location>
</feature>
<dbReference type="InterPro" id="IPR020807">
    <property type="entry name" value="PKS_DH"/>
</dbReference>
<dbReference type="InterPro" id="IPR018201">
    <property type="entry name" value="Ketoacyl_synth_AS"/>
</dbReference>
<dbReference type="Gene3D" id="3.40.366.10">
    <property type="entry name" value="Malonyl-Coenzyme A Acyl Carrier Protein, domain 2"/>
    <property type="match status" value="1"/>
</dbReference>
<dbReference type="SMART" id="SM00827">
    <property type="entry name" value="PKS_AT"/>
    <property type="match status" value="1"/>
</dbReference>
<dbReference type="InterPro" id="IPR013154">
    <property type="entry name" value="ADH-like_N"/>
</dbReference>
<gene>
    <name evidence="14" type="primary">cfa6</name>
    <name evidence="14" type="ORF">SANT12839_010520</name>
</gene>
<dbReference type="Pfam" id="PF08990">
    <property type="entry name" value="Docking"/>
    <property type="match status" value="1"/>
</dbReference>
<comment type="caution">
    <text evidence="14">The sequence shown here is derived from an EMBL/GenBank/DDBJ whole genome shotgun (WGS) entry which is preliminary data.</text>
</comment>
<dbReference type="InterPro" id="IPR016036">
    <property type="entry name" value="Malonyl_transacylase_ACP-bd"/>
</dbReference>
<dbReference type="InterPro" id="IPR057326">
    <property type="entry name" value="KR_dom"/>
</dbReference>
<dbReference type="SUPFAM" id="SSF55048">
    <property type="entry name" value="Probable ACP-binding domain of malonyl-CoA ACP transacylase"/>
    <property type="match status" value="1"/>
</dbReference>
<dbReference type="Pfam" id="PF02801">
    <property type="entry name" value="Ketoacyl-synt_C"/>
    <property type="match status" value="1"/>
</dbReference>
<dbReference type="FunFam" id="3.40.366.10:FF:000002">
    <property type="entry name" value="Probable polyketide synthase 2"/>
    <property type="match status" value="1"/>
</dbReference>
<dbReference type="SMART" id="SM00829">
    <property type="entry name" value="PKS_ER"/>
    <property type="match status" value="1"/>
</dbReference>
<dbReference type="Pfam" id="PF00109">
    <property type="entry name" value="ketoacyl-synt"/>
    <property type="match status" value="1"/>
</dbReference>
<dbReference type="SMART" id="SM00825">
    <property type="entry name" value="PKS_KS"/>
    <property type="match status" value="1"/>
</dbReference>
<evidence type="ECO:0000259" key="12">
    <source>
        <dbReference type="PROSITE" id="PS52004"/>
    </source>
</evidence>
<dbReference type="InterPro" id="IPR050091">
    <property type="entry name" value="PKS_NRPS_Biosynth_Enz"/>
</dbReference>
<dbReference type="CDD" id="cd00833">
    <property type="entry name" value="PKS"/>
    <property type="match status" value="1"/>
</dbReference>
<dbReference type="InterPro" id="IPR016035">
    <property type="entry name" value="Acyl_Trfase/lysoPLipase"/>
</dbReference>
<dbReference type="Gene3D" id="3.10.129.110">
    <property type="entry name" value="Polyketide synthase dehydratase"/>
    <property type="match status" value="1"/>
</dbReference>
<evidence type="ECO:0000256" key="7">
    <source>
        <dbReference type="ARBA" id="ARBA00023268"/>
    </source>
</evidence>
<evidence type="ECO:0000259" key="13">
    <source>
        <dbReference type="PROSITE" id="PS52019"/>
    </source>
</evidence>
<dbReference type="PANTHER" id="PTHR43775:SF51">
    <property type="entry name" value="INACTIVE PHENOLPHTHIOCEROL SYNTHESIS POLYKETIDE SYNTHASE TYPE I PKS1-RELATED"/>
    <property type="match status" value="1"/>
</dbReference>
<evidence type="ECO:0000256" key="9">
    <source>
        <dbReference type="PROSITE-ProRule" id="PRU01363"/>
    </source>
</evidence>
<dbReference type="InterPro" id="IPR001227">
    <property type="entry name" value="Ac_transferase_dom_sf"/>
</dbReference>
<comment type="pathway">
    <text evidence="2">Antibiotic biosynthesis.</text>
</comment>
<keyword evidence="4" id="KW-0597">Phosphoprotein</keyword>
<dbReference type="GO" id="GO:0004312">
    <property type="term" value="F:fatty acid synthase activity"/>
    <property type="evidence" value="ECO:0007669"/>
    <property type="project" value="TreeGrafter"/>
</dbReference>
<dbReference type="CDD" id="cd05195">
    <property type="entry name" value="enoyl_red"/>
    <property type="match status" value="1"/>
</dbReference>
<feature type="region of interest" description="Disordered" evidence="10">
    <location>
        <begin position="1254"/>
        <end position="1279"/>
    </location>
</feature>
<evidence type="ECO:0000256" key="6">
    <source>
        <dbReference type="ARBA" id="ARBA00023194"/>
    </source>
</evidence>
<dbReference type="CDD" id="cd08956">
    <property type="entry name" value="KR_3_FAS_SDR_x"/>
    <property type="match status" value="1"/>
</dbReference>
<dbReference type="InterPro" id="IPR013968">
    <property type="entry name" value="PKS_KR"/>
</dbReference>
<dbReference type="InterPro" id="IPR014043">
    <property type="entry name" value="Acyl_transferase_dom"/>
</dbReference>
<dbReference type="GO" id="GO:0031177">
    <property type="term" value="F:phosphopantetheine binding"/>
    <property type="evidence" value="ECO:0007669"/>
    <property type="project" value="InterPro"/>
</dbReference>
<name>A0A4D4JZA8_9ACTN</name>
<dbReference type="InterPro" id="IPR032821">
    <property type="entry name" value="PKS_assoc"/>
</dbReference>
<feature type="region of interest" description="N-terminal hotdog fold" evidence="9">
    <location>
        <begin position="934"/>
        <end position="1059"/>
    </location>
</feature>
<dbReference type="InterPro" id="IPR049900">
    <property type="entry name" value="PKS_mFAS_DH"/>
</dbReference>
<evidence type="ECO:0000256" key="10">
    <source>
        <dbReference type="SAM" id="MobiDB-lite"/>
    </source>
</evidence>
<dbReference type="GO" id="GO:0016491">
    <property type="term" value="F:oxidoreductase activity"/>
    <property type="evidence" value="ECO:0007669"/>
    <property type="project" value="InterPro"/>
</dbReference>
<dbReference type="Pfam" id="PF08240">
    <property type="entry name" value="ADH_N"/>
    <property type="match status" value="1"/>
</dbReference>
<evidence type="ECO:0000256" key="5">
    <source>
        <dbReference type="ARBA" id="ARBA00022679"/>
    </source>
</evidence>
<dbReference type="PROSITE" id="PS52019">
    <property type="entry name" value="PKS_MFAS_DH"/>
    <property type="match status" value="1"/>
</dbReference>
<dbReference type="Pfam" id="PF21089">
    <property type="entry name" value="PKS_DH_N"/>
    <property type="match status" value="1"/>
</dbReference>
<dbReference type="InterPro" id="IPR020841">
    <property type="entry name" value="PKS_Beta-ketoAc_synthase_dom"/>
</dbReference>
<evidence type="ECO:0000313" key="14">
    <source>
        <dbReference type="EMBL" id="GDY40170.1"/>
    </source>
</evidence>
<dbReference type="Pfam" id="PF00698">
    <property type="entry name" value="Acyl_transf_1"/>
    <property type="match status" value="1"/>
</dbReference>
<dbReference type="PROSITE" id="PS50075">
    <property type="entry name" value="CARRIER"/>
    <property type="match status" value="1"/>
</dbReference>
<dbReference type="InterPro" id="IPR049552">
    <property type="entry name" value="PKS_DH_N"/>
</dbReference>
<feature type="domain" description="PKS/mFAS DH" evidence="13">
    <location>
        <begin position="934"/>
        <end position="1214"/>
    </location>
</feature>
<dbReference type="Pfam" id="PF13602">
    <property type="entry name" value="ADH_zinc_N_2"/>
    <property type="match status" value="1"/>
</dbReference>
<dbReference type="PROSITE" id="PS00606">
    <property type="entry name" value="KS3_1"/>
    <property type="match status" value="1"/>
</dbReference>
<dbReference type="InterPro" id="IPR002364">
    <property type="entry name" value="Quin_OxRdtase/zeta-crystal_CS"/>
</dbReference>
<dbReference type="Gene3D" id="1.10.1200.10">
    <property type="entry name" value="ACP-like"/>
    <property type="match status" value="1"/>
</dbReference>
<dbReference type="FunFam" id="3.40.50.720:FF:000209">
    <property type="entry name" value="Polyketide synthase Pks12"/>
    <property type="match status" value="1"/>
</dbReference>
<protein>
    <submittedName>
        <fullName evidence="14">Polyketide synthase</fullName>
    </submittedName>
</protein>
<feature type="active site" description="Proton acceptor; for dehydratase activity" evidence="9">
    <location>
        <position position="966"/>
    </location>
</feature>
<feature type="active site" description="Proton donor; for dehydratase activity" evidence="9">
    <location>
        <position position="1136"/>
    </location>
</feature>
<feature type="compositionally biased region" description="Low complexity" evidence="10">
    <location>
        <begin position="1256"/>
        <end position="1279"/>
    </location>
</feature>
<dbReference type="InterPro" id="IPR055123">
    <property type="entry name" value="SpnB-like_Rossmann"/>
</dbReference>
<feature type="region of interest" description="Disordered" evidence="10">
    <location>
        <begin position="2150"/>
        <end position="2180"/>
    </location>
</feature>
<evidence type="ECO:0000256" key="2">
    <source>
        <dbReference type="ARBA" id="ARBA00004792"/>
    </source>
</evidence>
<dbReference type="Gene3D" id="3.40.50.720">
    <property type="entry name" value="NAD(P)-binding Rossmann-like Domain"/>
    <property type="match status" value="1"/>
</dbReference>
<organism evidence="14 15">
    <name type="scientific">Streptomyces antimycoticus</name>
    <dbReference type="NCBI Taxonomy" id="68175"/>
    <lineage>
        <taxon>Bacteria</taxon>
        <taxon>Bacillati</taxon>
        <taxon>Actinomycetota</taxon>
        <taxon>Actinomycetes</taxon>
        <taxon>Kitasatosporales</taxon>
        <taxon>Streptomycetaceae</taxon>
        <taxon>Streptomyces</taxon>
        <taxon>Streptomyces violaceusniger group</taxon>
    </lineage>
</organism>
<dbReference type="RefSeq" id="WP_137964154.1">
    <property type="nucleotide sequence ID" value="NZ_BJHV01000001.1"/>
</dbReference>
<dbReference type="InterPro" id="IPR015083">
    <property type="entry name" value="NorB/c/GfsB-D-like_docking"/>
</dbReference>
<keyword evidence="7" id="KW-0511">Multifunctional enzyme</keyword>
<dbReference type="GO" id="GO:0033068">
    <property type="term" value="P:macrolide biosynthetic process"/>
    <property type="evidence" value="ECO:0007669"/>
    <property type="project" value="UniProtKB-ARBA"/>
</dbReference>
<dbReference type="Pfam" id="PF00550">
    <property type="entry name" value="PP-binding"/>
    <property type="match status" value="1"/>
</dbReference>
<dbReference type="Proteomes" id="UP000299290">
    <property type="component" value="Unassembled WGS sequence"/>
</dbReference>
<dbReference type="InterPro" id="IPR020843">
    <property type="entry name" value="ER"/>
</dbReference>
<dbReference type="PROSITE" id="PS52004">
    <property type="entry name" value="KS3_2"/>
    <property type="match status" value="1"/>
</dbReference>
<accession>A0A4D4JZA8</accession>
<dbReference type="FunFam" id="1.10.1200.10:FF:000007">
    <property type="entry name" value="Probable polyketide synthase pks17"/>
    <property type="match status" value="1"/>
</dbReference>
<proteinExistence type="predicted"/>
<reference evidence="14 15" key="1">
    <citation type="journal article" date="2020" name="Int. J. Syst. Evol. Microbiol.">
        <title>Reclassification of Streptomyces castelarensis and Streptomyces sporoclivatus as later heterotypic synonyms of Streptomyces antimycoticus.</title>
        <authorList>
            <person name="Komaki H."/>
            <person name="Tamura T."/>
        </authorList>
    </citation>
    <scope>NUCLEOTIDE SEQUENCE [LARGE SCALE GENOMIC DNA]</scope>
    <source>
        <strain evidence="14 15">NBRC 12839</strain>
    </source>
</reference>
<dbReference type="InterPro" id="IPR016039">
    <property type="entry name" value="Thiolase-like"/>
</dbReference>
<feature type="domain" description="Ketosynthase family 3 (KS3)" evidence="12">
    <location>
        <begin position="33"/>
        <end position="459"/>
    </location>
</feature>
<evidence type="ECO:0000256" key="8">
    <source>
        <dbReference type="ARBA" id="ARBA00023315"/>
    </source>
</evidence>
<feature type="domain" description="Carrier" evidence="11">
    <location>
        <begin position="2030"/>
        <end position="2105"/>
    </location>
</feature>
<dbReference type="FunFam" id="3.90.180.10:FF:000032">
    <property type="entry name" value="Probable polyketide synthase pks1"/>
    <property type="match status" value="1"/>
</dbReference>